<evidence type="ECO:0000256" key="6">
    <source>
        <dbReference type="SAM" id="Phobius"/>
    </source>
</evidence>
<proteinExistence type="predicted"/>
<dbReference type="InterPro" id="IPR011701">
    <property type="entry name" value="MFS"/>
</dbReference>
<dbReference type="GO" id="GO:0022857">
    <property type="term" value="F:transmembrane transporter activity"/>
    <property type="evidence" value="ECO:0007669"/>
    <property type="project" value="InterPro"/>
</dbReference>
<dbReference type="KEGG" id="goe:100897324"/>
<keyword evidence="2" id="KW-0813">Transport</keyword>
<organism evidence="7 8">
    <name type="scientific">Galendromus occidentalis</name>
    <name type="common">western predatory mite</name>
    <dbReference type="NCBI Taxonomy" id="34638"/>
    <lineage>
        <taxon>Eukaryota</taxon>
        <taxon>Metazoa</taxon>
        <taxon>Ecdysozoa</taxon>
        <taxon>Arthropoda</taxon>
        <taxon>Chelicerata</taxon>
        <taxon>Arachnida</taxon>
        <taxon>Acari</taxon>
        <taxon>Parasitiformes</taxon>
        <taxon>Mesostigmata</taxon>
        <taxon>Gamasina</taxon>
        <taxon>Phytoseioidea</taxon>
        <taxon>Phytoseiidae</taxon>
        <taxon>Typhlodrominae</taxon>
        <taxon>Galendromus</taxon>
    </lineage>
</organism>
<evidence type="ECO:0000256" key="1">
    <source>
        <dbReference type="ARBA" id="ARBA00004141"/>
    </source>
</evidence>
<accession>A0AAJ6QN51</accession>
<evidence type="ECO:0000256" key="5">
    <source>
        <dbReference type="ARBA" id="ARBA00023136"/>
    </source>
</evidence>
<keyword evidence="3 6" id="KW-0812">Transmembrane</keyword>
<dbReference type="Proteomes" id="UP000694867">
    <property type="component" value="Unplaced"/>
</dbReference>
<dbReference type="GeneID" id="100897324"/>
<dbReference type="GO" id="GO:0016020">
    <property type="term" value="C:membrane"/>
    <property type="evidence" value="ECO:0007669"/>
    <property type="project" value="UniProtKB-SubCell"/>
</dbReference>
<feature type="transmembrane region" description="Helical" evidence="6">
    <location>
        <begin position="212"/>
        <end position="230"/>
    </location>
</feature>
<dbReference type="InterPro" id="IPR050930">
    <property type="entry name" value="MFS_Vesicular_Transporter"/>
</dbReference>
<feature type="transmembrane region" description="Helical" evidence="6">
    <location>
        <begin position="250"/>
        <end position="272"/>
    </location>
</feature>
<feature type="transmembrane region" description="Helical" evidence="6">
    <location>
        <begin position="318"/>
        <end position="339"/>
    </location>
</feature>
<protein>
    <submittedName>
        <fullName evidence="8">MFS-type transporter SLC18B1</fullName>
    </submittedName>
</protein>
<sequence length="426" mass="46473">MLTWHQRRVLGLALVESFMLSAHYAVFMPFYPNVAEEKGNTPLETGMFFAAGSVVGLVGSPLVGVLLKRGFAPKRMVTLGLILSGVFLVIHGFYKDLFKGGREFFYANLGTKIVHSTGPVMATTAIYPIVAVELGESRGRYLPFLEAMYNGGLMIWPCVGSILYDKFGYTFPFVSVGLSSLVLCVILMIFLPNPKKAELLPGLGKNSGGSTMDLTLFLLLANIAMCYLIIGFNDITLSTELAIFRLNHTEVGFCFAVAPVCYGACIYMWGLLSKARRGQFLAISIGFALSVGGLFFLAPCRLLTIEPTLHVRLLGQALMGIGLAALFTSSMVFGMQYVTEGLRMDDDVATHGYFSSLVFFSLSFGYVVGHAGFAGLLLNEIGYENVILLIVLSALILFLFNLIQTCIFESIPSRRGYESINGTNHT</sequence>
<feature type="transmembrane region" description="Helical" evidence="6">
    <location>
        <begin position="114"/>
        <end position="135"/>
    </location>
</feature>
<comment type="subcellular location">
    <subcellularLocation>
        <location evidence="1">Membrane</location>
        <topology evidence="1">Multi-pass membrane protein</topology>
    </subcellularLocation>
</comment>
<name>A0AAJ6QN51_9ACAR</name>
<gene>
    <name evidence="8" type="primary">LOC100897324</name>
</gene>
<evidence type="ECO:0000313" key="7">
    <source>
        <dbReference type="Proteomes" id="UP000694867"/>
    </source>
</evidence>
<keyword evidence="7" id="KW-1185">Reference proteome</keyword>
<dbReference type="AlphaFoldDB" id="A0AAJ6QN51"/>
<feature type="transmembrane region" description="Helical" evidence="6">
    <location>
        <begin position="47"/>
        <end position="67"/>
    </location>
</feature>
<evidence type="ECO:0000256" key="4">
    <source>
        <dbReference type="ARBA" id="ARBA00022989"/>
    </source>
</evidence>
<dbReference type="RefSeq" id="XP_003738215.1">
    <property type="nucleotide sequence ID" value="XM_003738167.2"/>
</dbReference>
<reference evidence="8" key="1">
    <citation type="submission" date="2025-08" db="UniProtKB">
        <authorList>
            <consortium name="RefSeq"/>
        </authorList>
    </citation>
    <scope>IDENTIFICATION</scope>
</reference>
<dbReference type="SUPFAM" id="SSF103473">
    <property type="entry name" value="MFS general substrate transporter"/>
    <property type="match status" value="1"/>
</dbReference>
<dbReference type="Gene3D" id="1.20.1250.20">
    <property type="entry name" value="MFS general substrate transporter like domains"/>
    <property type="match status" value="2"/>
</dbReference>
<feature type="transmembrane region" description="Helical" evidence="6">
    <location>
        <begin position="279"/>
        <end position="298"/>
    </location>
</feature>
<dbReference type="InterPro" id="IPR036259">
    <property type="entry name" value="MFS_trans_sf"/>
</dbReference>
<feature type="transmembrane region" description="Helical" evidence="6">
    <location>
        <begin position="76"/>
        <end position="94"/>
    </location>
</feature>
<feature type="transmembrane region" description="Helical" evidence="6">
    <location>
        <begin position="351"/>
        <end position="374"/>
    </location>
</feature>
<feature type="transmembrane region" description="Helical" evidence="6">
    <location>
        <begin position="386"/>
        <end position="408"/>
    </location>
</feature>
<feature type="transmembrane region" description="Helical" evidence="6">
    <location>
        <begin position="147"/>
        <end position="164"/>
    </location>
</feature>
<evidence type="ECO:0000256" key="3">
    <source>
        <dbReference type="ARBA" id="ARBA00022692"/>
    </source>
</evidence>
<dbReference type="PANTHER" id="PTHR23506">
    <property type="entry name" value="GH10249P"/>
    <property type="match status" value="1"/>
</dbReference>
<feature type="transmembrane region" description="Helical" evidence="6">
    <location>
        <begin position="9"/>
        <end position="27"/>
    </location>
</feature>
<evidence type="ECO:0000313" key="8">
    <source>
        <dbReference type="RefSeq" id="XP_003738215.1"/>
    </source>
</evidence>
<dbReference type="PANTHER" id="PTHR23506:SF26">
    <property type="entry name" value="MFS-TYPE TRANSPORTER SLC18B1"/>
    <property type="match status" value="1"/>
</dbReference>
<feature type="transmembrane region" description="Helical" evidence="6">
    <location>
        <begin position="170"/>
        <end position="191"/>
    </location>
</feature>
<keyword evidence="4 6" id="KW-1133">Transmembrane helix</keyword>
<dbReference type="Pfam" id="PF07690">
    <property type="entry name" value="MFS_1"/>
    <property type="match status" value="1"/>
</dbReference>
<keyword evidence="5 6" id="KW-0472">Membrane</keyword>
<evidence type="ECO:0000256" key="2">
    <source>
        <dbReference type="ARBA" id="ARBA00022448"/>
    </source>
</evidence>